<accession>A0A0K9PYV7</accession>
<dbReference type="GO" id="GO:0010154">
    <property type="term" value="P:fruit development"/>
    <property type="evidence" value="ECO:0000318"/>
    <property type="project" value="GO_Central"/>
</dbReference>
<dbReference type="Gene3D" id="3.10.20.90">
    <property type="entry name" value="Phosphatidylinositol 3-kinase Catalytic Subunit, Chain A, domain 1"/>
    <property type="match status" value="1"/>
</dbReference>
<dbReference type="SMART" id="SM01019">
    <property type="entry name" value="B3"/>
    <property type="match status" value="1"/>
</dbReference>
<dbReference type="InterPro" id="IPR044835">
    <property type="entry name" value="ARF_plant"/>
</dbReference>
<dbReference type="Gene3D" id="2.40.330.10">
    <property type="entry name" value="DNA-binding pseudobarrel domain"/>
    <property type="match status" value="1"/>
</dbReference>
<dbReference type="FunFam" id="2.40.330.10:FF:000001">
    <property type="entry name" value="Auxin response factor"/>
    <property type="match status" value="1"/>
</dbReference>
<dbReference type="STRING" id="29655.A0A0K9PYV7"/>
<keyword evidence="7 9" id="KW-0539">Nucleus</keyword>
<dbReference type="CDD" id="cd10017">
    <property type="entry name" value="B3_DNA"/>
    <property type="match status" value="1"/>
</dbReference>
<dbReference type="GO" id="GO:0006355">
    <property type="term" value="P:regulation of DNA-templated transcription"/>
    <property type="evidence" value="ECO:0000318"/>
    <property type="project" value="GO_Central"/>
</dbReference>
<dbReference type="PANTHER" id="PTHR31384:SF3">
    <property type="entry name" value="AUXIN RESPONSE FACTOR 8"/>
    <property type="match status" value="1"/>
</dbReference>
<dbReference type="Proteomes" id="UP000036987">
    <property type="component" value="Unassembled WGS sequence"/>
</dbReference>
<dbReference type="OMA" id="NMLGSIC"/>
<comment type="function">
    <text evidence="1 9">Auxin response factors (ARFs) are transcriptional factors that bind specifically to the DNA sequence 5'-TGTCTC-3' found in the auxin-responsive promoter elements (AuxREs).</text>
</comment>
<dbReference type="FunFam" id="2.30.30.1040:FF:000001">
    <property type="entry name" value="Auxin response factor"/>
    <property type="match status" value="1"/>
</dbReference>
<name>A0A0K9PYV7_ZOSMR</name>
<comment type="caution">
    <text evidence="12">The sequence shown here is derived from an EMBL/GenBank/DDBJ whole genome shotgun (WGS) entry which is preliminary data.</text>
</comment>
<dbReference type="Gene3D" id="2.30.30.1040">
    <property type="match status" value="1"/>
</dbReference>
<comment type="subunit">
    <text evidence="9">Homodimers and heterodimers.</text>
</comment>
<evidence type="ECO:0000313" key="12">
    <source>
        <dbReference type="EMBL" id="KMZ74186.1"/>
    </source>
</evidence>
<dbReference type="PROSITE" id="PS50863">
    <property type="entry name" value="B3"/>
    <property type="match status" value="1"/>
</dbReference>
<organism evidence="12 13">
    <name type="scientific">Zostera marina</name>
    <name type="common">Eelgrass</name>
    <dbReference type="NCBI Taxonomy" id="29655"/>
    <lineage>
        <taxon>Eukaryota</taxon>
        <taxon>Viridiplantae</taxon>
        <taxon>Streptophyta</taxon>
        <taxon>Embryophyta</taxon>
        <taxon>Tracheophyta</taxon>
        <taxon>Spermatophyta</taxon>
        <taxon>Magnoliopsida</taxon>
        <taxon>Liliopsida</taxon>
        <taxon>Zosteraceae</taxon>
        <taxon>Zostera</taxon>
    </lineage>
</organism>
<sequence>MKVSTVGLGQLSQEVNEKRCLNSELWHACAGPLVSLPNIGTRVVYFPQGHSEQVAVSTSKEVEGQIPSYPNLPPQLICQLHDVTMHADVETDEVYAQLTLQPLSVEEQKDNYLPLDMGIPSKQPMNYFCKTLTASDTSTHGGFSVPRRAAEKVFPPLDFTQQPPAQELIARDLHEVEWKFRHIFRGQPKRHLLTTGWSVFVSAKRLVAGDSVLFIWNEKNQLLLGIRRINRSQTVMPSSVISSDSMHIGLLAAAAHAAATNSRFTIFYNPRASPSEFVIPLSRYAKAVFHTRISVGMRFRMLFETEESSVRRYMGTITGIGDLDPVRWSNSHWRSVKVGWDESTAGNRQPRVSLWEIEPLTTFPMYPSMFPLRLKRPWHPGASSLQEDGNAFMWLRGDSGDRGLQTLGMSPWVQQRLEPLLVNNENDQYQSMASAALHDIRNSDDLKQQFLQLQHPFQYSQQPFRNNPLTLQQIIPQMQPQQIQNTQMHCISESQSQGSSHQDQLQQTYRESFQIPNNQIQQNQIALSSPLSQKTIFPDTGTNFPQSLPTMQNVMGNLCPEGNANLLTFSRTEPIVSEGQHQSWDPKFSASNATTFSNTVPPFLGKDTSLETEHCNVDSQNHTLFGVHIDPSPFLPTAVPNIDNDITIPYGNPCFQNSLYGCVDETTSLLHSTGETDQQNRTFVKVYKSGSVGRSLDITRFSNYNELRESLGHMFSIEGLLEDPLRSGWQLVFVDRENDVLLLGDDPWDSFVNNVWYIKILSPDDVQKMEKQCLESFC</sequence>
<dbReference type="AlphaFoldDB" id="A0A0K9PYV7"/>
<evidence type="ECO:0000256" key="5">
    <source>
        <dbReference type="ARBA" id="ARBA00023125"/>
    </source>
</evidence>
<evidence type="ECO:0000259" key="11">
    <source>
        <dbReference type="PROSITE" id="PS51745"/>
    </source>
</evidence>
<dbReference type="Pfam" id="PF02362">
    <property type="entry name" value="B3"/>
    <property type="match status" value="1"/>
</dbReference>
<proteinExistence type="inferred from homology"/>
<keyword evidence="6 9" id="KW-0804">Transcription</keyword>
<evidence type="ECO:0000256" key="1">
    <source>
        <dbReference type="ARBA" id="ARBA00003182"/>
    </source>
</evidence>
<keyword evidence="4 9" id="KW-0805">Transcription regulation</keyword>
<evidence type="ECO:0000256" key="7">
    <source>
        <dbReference type="ARBA" id="ARBA00023242"/>
    </source>
</evidence>
<feature type="domain" description="TF-B3" evidence="10">
    <location>
        <begin position="128"/>
        <end position="230"/>
    </location>
</feature>
<dbReference type="InterPro" id="IPR003340">
    <property type="entry name" value="B3_DNA-bd"/>
</dbReference>
<keyword evidence="8 9" id="KW-0927">Auxin signaling pathway</keyword>
<dbReference type="GO" id="GO:0009733">
    <property type="term" value="P:response to auxin"/>
    <property type="evidence" value="ECO:0000318"/>
    <property type="project" value="GO_Central"/>
</dbReference>
<dbReference type="InterPro" id="IPR010525">
    <property type="entry name" value="ARF_dom"/>
</dbReference>
<dbReference type="PANTHER" id="PTHR31384">
    <property type="entry name" value="AUXIN RESPONSE FACTOR 4-RELATED"/>
    <property type="match status" value="1"/>
</dbReference>
<dbReference type="FunFam" id="3.10.20.90:FF:000047">
    <property type="entry name" value="Auxin response factor"/>
    <property type="match status" value="1"/>
</dbReference>
<dbReference type="SUPFAM" id="SSF54277">
    <property type="entry name" value="CAD &amp; PB1 domains"/>
    <property type="match status" value="1"/>
</dbReference>
<protein>
    <recommendedName>
        <fullName evidence="9">Auxin response factor</fullName>
    </recommendedName>
</protein>
<reference evidence="13" key="1">
    <citation type="journal article" date="2016" name="Nature">
        <title>The genome of the seagrass Zostera marina reveals angiosperm adaptation to the sea.</title>
        <authorList>
            <person name="Olsen J.L."/>
            <person name="Rouze P."/>
            <person name="Verhelst B."/>
            <person name="Lin Y.-C."/>
            <person name="Bayer T."/>
            <person name="Collen J."/>
            <person name="Dattolo E."/>
            <person name="De Paoli E."/>
            <person name="Dittami S."/>
            <person name="Maumus F."/>
            <person name="Michel G."/>
            <person name="Kersting A."/>
            <person name="Lauritano C."/>
            <person name="Lohaus R."/>
            <person name="Toepel M."/>
            <person name="Tonon T."/>
            <person name="Vanneste K."/>
            <person name="Amirebrahimi M."/>
            <person name="Brakel J."/>
            <person name="Bostroem C."/>
            <person name="Chovatia M."/>
            <person name="Grimwood J."/>
            <person name="Jenkins J.W."/>
            <person name="Jueterbock A."/>
            <person name="Mraz A."/>
            <person name="Stam W.T."/>
            <person name="Tice H."/>
            <person name="Bornberg-Bauer E."/>
            <person name="Green P.J."/>
            <person name="Pearson G.A."/>
            <person name="Procaccini G."/>
            <person name="Duarte C.M."/>
            <person name="Schmutz J."/>
            <person name="Reusch T.B.H."/>
            <person name="Van de Peer Y."/>
        </authorList>
    </citation>
    <scope>NUCLEOTIDE SEQUENCE [LARGE SCALE GENOMIC DNA]</scope>
    <source>
        <strain evidence="13">cv. Finnish</strain>
    </source>
</reference>
<evidence type="ECO:0000256" key="8">
    <source>
        <dbReference type="ARBA" id="ARBA00023294"/>
    </source>
</evidence>
<comment type="similarity">
    <text evidence="3 9">Belongs to the ARF family.</text>
</comment>
<dbReference type="InterPro" id="IPR053793">
    <property type="entry name" value="PB1-like"/>
</dbReference>
<keyword evidence="13" id="KW-1185">Reference proteome</keyword>
<keyword evidence="5 9" id="KW-0238">DNA-binding</keyword>
<dbReference type="GO" id="GO:0000976">
    <property type="term" value="F:transcription cis-regulatory region binding"/>
    <property type="evidence" value="ECO:0000318"/>
    <property type="project" value="GO_Central"/>
</dbReference>
<dbReference type="InterPro" id="IPR015300">
    <property type="entry name" value="DNA-bd_pseudobarrel_sf"/>
</dbReference>
<gene>
    <name evidence="12" type="ORF">ZOSMA_133G00360</name>
</gene>
<dbReference type="PROSITE" id="PS51745">
    <property type="entry name" value="PB1"/>
    <property type="match status" value="1"/>
</dbReference>
<evidence type="ECO:0000313" key="13">
    <source>
        <dbReference type="Proteomes" id="UP000036987"/>
    </source>
</evidence>
<evidence type="ECO:0000256" key="9">
    <source>
        <dbReference type="RuleBase" id="RU004561"/>
    </source>
</evidence>
<dbReference type="GO" id="GO:0009908">
    <property type="term" value="P:flower development"/>
    <property type="evidence" value="ECO:0000318"/>
    <property type="project" value="GO_Central"/>
</dbReference>
<evidence type="ECO:0000259" key="10">
    <source>
        <dbReference type="PROSITE" id="PS50863"/>
    </source>
</evidence>
<dbReference type="OrthoDB" id="2016915at2759"/>
<evidence type="ECO:0000256" key="4">
    <source>
        <dbReference type="ARBA" id="ARBA00023015"/>
    </source>
</evidence>
<comment type="subcellular location">
    <subcellularLocation>
        <location evidence="2 9">Nucleus</location>
    </subcellularLocation>
</comment>
<dbReference type="SUPFAM" id="SSF101936">
    <property type="entry name" value="DNA-binding pseudobarrel domain"/>
    <property type="match status" value="1"/>
</dbReference>
<dbReference type="GO" id="GO:0009734">
    <property type="term" value="P:auxin-activated signaling pathway"/>
    <property type="evidence" value="ECO:0007669"/>
    <property type="project" value="UniProtKB-KW"/>
</dbReference>
<evidence type="ECO:0000256" key="2">
    <source>
        <dbReference type="ARBA" id="ARBA00004123"/>
    </source>
</evidence>
<evidence type="ECO:0000256" key="6">
    <source>
        <dbReference type="ARBA" id="ARBA00023163"/>
    </source>
</evidence>
<dbReference type="GO" id="GO:0005634">
    <property type="term" value="C:nucleus"/>
    <property type="evidence" value="ECO:0000318"/>
    <property type="project" value="GO_Central"/>
</dbReference>
<dbReference type="EMBL" id="LFYR01000391">
    <property type="protein sequence ID" value="KMZ74186.1"/>
    <property type="molecule type" value="Genomic_DNA"/>
</dbReference>
<evidence type="ECO:0000256" key="3">
    <source>
        <dbReference type="ARBA" id="ARBA00007853"/>
    </source>
</evidence>
<dbReference type="Pfam" id="PF06507">
    <property type="entry name" value="ARF_AD"/>
    <property type="match status" value="1"/>
</dbReference>
<feature type="domain" description="PB1" evidence="11">
    <location>
        <begin position="681"/>
        <end position="765"/>
    </location>
</feature>